<evidence type="ECO:0000259" key="7">
    <source>
        <dbReference type="Pfam" id="PF13193"/>
    </source>
</evidence>
<dbReference type="GO" id="GO:0003987">
    <property type="term" value="F:acetate-CoA ligase activity"/>
    <property type="evidence" value="ECO:0007669"/>
    <property type="project" value="UniProtKB-EC"/>
</dbReference>
<dbReference type="PROSITE" id="PS00455">
    <property type="entry name" value="AMP_BINDING"/>
    <property type="match status" value="1"/>
</dbReference>
<dbReference type="InterPro" id="IPR000873">
    <property type="entry name" value="AMP-dep_synth/lig_dom"/>
</dbReference>
<protein>
    <recommendedName>
        <fullName evidence="1">acetate--CoA ligase</fullName>
        <ecNumber evidence="1">6.2.1.1</ecNumber>
    </recommendedName>
</protein>
<dbReference type="EC" id="6.2.1.1" evidence="1"/>
<dbReference type="Gene3D" id="3.40.50.12780">
    <property type="entry name" value="N-terminal domain of ligase-like"/>
    <property type="match status" value="1"/>
</dbReference>
<dbReference type="Pfam" id="PF13193">
    <property type="entry name" value="AMP-binding_C"/>
    <property type="match status" value="1"/>
</dbReference>
<dbReference type="EMBL" id="JAGINP010000037">
    <property type="protein sequence ID" value="MBP2296923.1"/>
    <property type="molecule type" value="Genomic_DNA"/>
</dbReference>
<dbReference type="Pfam" id="PF00501">
    <property type="entry name" value="AMP-binding"/>
    <property type="match status" value="1"/>
</dbReference>
<dbReference type="Proteomes" id="UP000781958">
    <property type="component" value="Unassembled WGS sequence"/>
</dbReference>
<keyword evidence="3" id="KW-0547">Nucleotide-binding</keyword>
<organism evidence="8 9">
    <name type="scientific">Azospirillum rugosum</name>
    <dbReference type="NCBI Taxonomy" id="416170"/>
    <lineage>
        <taxon>Bacteria</taxon>
        <taxon>Pseudomonadati</taxon>
        <taxon>Pseudomonadota</taxon>
        <taxon>Alphaproteobacteria</taxon>
        <taxon>Rhodospirillales</taxon>
        <taxon>Azospirillaceae</taxon>
        <taxon>Azospirillum</taxon>
    </lineage>
</organism>
<keyword evidence="5" id="KW-0007">Acetylation</keyword>
<evidence type="ECO:0000256" key="2">
    <source>
        <dbReference type="ARBA" id="ARBA00022598"/>
    </source>
</evidence>
<evidence type="ECO:0000256" key="1">
    <source>
        <dbReference type="ARBA" id="ARBA00013275"/>
    </source>
</evidence>
<keyword evidence="9" id="KW-1185">Reference proteome</keyword>
<evidence type="ECO:0000256" key="3">
    <source>
        <dbReference type="ARBA" id="ARBA00022741"/>
    </source>
</evidence>
<proteinExistence type="predicted"/>
<dbReference type="Gene3D" id="3.30.300.30">
    <property type="match status" value="1"/>
</dbReference>
<dbReference type="InterPro" id="IPR020845">
    <property type="entry name" value="AMP-binding_CS"/>
</dbReference>
<dbReference type="RefSeq" id="WP_307420921.1">
    <property type="nucleotide sequence ID" value="NZ_JAGINP010000037.1"/>
</dbReference>
<dbReference type="InterPro" id="IPR042099">
    <property type="entry name" value="ANL_N_sf"/>
</dbReference>
<feature type="domain" description="AMP-binding enzyme C-terminal" evidence="7">
    <location>
        <begin position="440"/>
        <end position="518"/>
    </location>
</feature>
<dbReference type="InterPro" id="IPR045851">
    <property type="entry name" value="AMP-bd_C_sf"/>
</dbReference>
<keyword evidence="4" id="KW-0067">ATP-binding</keyword>
<sequence length="544" mass="57394">MTAAAPDRAAYWAAEAVPLTGPWGGVNMAWAAVDRHVAAGRGDRPALRWTGRDGATATLSYADLSEASGRFAALLRGLGVGKGNVVASLLPRRPVLYAAALGALRAGCVHAPLFAAFGPEPLRLRLTLAGARAVVTTSALWARKAPASLPDPFDALLVDGEGWEDRLAALEPAPCVSTGPDDPALLHFTSGTTGAPKGALHGHGAIVAQHATARDALGLRAGDVFWCTADPGWVTGTVYGLLAPLAVGATLVADEGDFDPARWYALLERERVSVWYTTPTAIRMLMRAGLDLPRRHDLSALRHVASVGEPLNAEAVTWGEAAFGRPIHDTWWQTETGAIMLATPPGQPVVPGTLGFPVPGIEADVLAQAGEAGELVLRPPWPSMFQGYLHDEAHSRACFTDDGWYRSGDLARRDPDGRFRFVGRADDMIKTSGHLVGPFEVESVLLEHPAVAEAAVIGRPDPVAGEVVEAFVALKAGVVGDDALARDLVAHARRRLGPALAPRAIAFADSLPHTRSGKILRRLLKARELGLPEGDTSTLQDGGR</sequence>
<reference evidence="8 9" key="1">
    <citation type="submission" date="2021-03" db="EMBL/GenBank/DDBJ databases">
        <title>Genomic Encyclopedia of Type Strains, Phase III (KMG-III): the genomes of soil and plant-associated and newly described type strains.</title>
        <authorList>
            <person name="Whitman W."/>
        </authorList>
    </citation>
    <scope>NUCLEOTIDE SEQUENCE [LARGE SCALE GENOMIC DNA]</scope>
    <source>
        <strain evidence="8 9">IMMIB AFH-6</strain>
    </source>
</reference>
<evidence type="ECO:0000256" key="4">
    <source>
        <dbReference type="ARBA" id="ARBA00022840"/>
    </source>
</evidence>
<evidence type="ECO:0000256" key="5">
    <source>
        <dbReference type="ARBA" id="ARBA00022990"/>
    </source>
</evidence>
<evidence type="ECO:0000259" key="6">
    <source>
        <dbReference type="Pfam" id="PF00501"/>
    </source>
</evidence>
<dbReference type="InterPro" id="IPR025110">
    <property type="entry name" value="AMP-bd_C"/>
</dbReference>
<keyword evidence="2 8" id="KW-0436">Ligase</keyword>
<comment type="caution">
    <text evidence="8">The sequence shown here is derived from an EMBL/GenBank/DDBJ whole genome shotgun (WGS) entry which is preliminary data.</text>
</comment>
<name>A0ABS4SWJ8_9PROT</name>
<evidence type="ECO:0000313" key="9">
    <source>
        <dbReference type="Proteomes" id="UP000781958"/>
    </source>
</evidence>
<feature type="domain" description="AMP-dependent synthetase/ligase" evidence="6">
    <location>
        <begin position="36"/>
        <end position="389"/>
    </location>
</feature>
<gene>
    <name evidence="8" type="ORF">J2851_006742</name>
</gene>
<dbReference type="SUPFAM" id="SSF56801">
    <property type="entry name" value="Acetyl-CoA synthetase-like"/>
    <property type="match status" value="1"/>
</dbReference>
<evidence type="ECO:0000313" key="8">
    <source>
        <dbReference type="EMBL" id="MBP2296923.1"/>
    </source>
</evidence>
<dbReference type="PANTHER" id="PTHR24095">
    <property type="entry name" value="ACETYL-COENZYME A SYNTHETASE"/>
    <property type="match status" value="1"/>
</dbReference>
<accession>A0ABS4SWJ8</accession>
<dbReference type="PANTHER" id="PTHR24095:SF14">
    <property type="entry name" value="ACETYL-COENZYME A SYNTHETASE 1"/>
    <property type="match status" value="1"/>
</dbReference>